<organism evidence="2 3">
    <name type="scientific">Plenodomus tracheiphilus IPT5</name>
    <dbReference type="NCBI Taxonomy" id="1408161"/>
    <lineage>
        <taxon>Eukaryota</taxon>
        <taxon>Fungi</taxon>
        <taxon>Dikarya</taxon>
        <taxon>Ascomycota</taxon>
        <taxon>Pezizomycotina</taxon>
        <taxon>Dothideomycetes</taxon>
        <taxon>Pleosporomycetidae</taxon>
        <taxon>Pleosporales</taxon>
        <taxon>Pleosporineae</taxon>
        <taxon>Leptosphaeriaceae</taxon>
        <taxon>Plenodomus</taxon>
    </lineage>
</organism>
<feature type="compositionally biased region" description="Basic and acidic residues" evidence="1">
    <location>
        <begin position="147"/>
        <end position="158"/>
    </location>
</feature>
<gene>
    <name evidence="2" type="ORF">T440DRAFT_497730</name>
</gene>
<feature type="compositionally biased region" description="Basic and acidic residues" evidence="1">
    <location>
        <begin position="195"/>
        <end position="218"/>
    </location>
</feature>
<feature type="compositionally biased region" description="Basic and acidic residues" evidence="1">
    <location>
        <begin position="229"/>
        <end position="238"/>
    </location>
</feature>
<dbReference type="EMBL" id="MU006299">
    <property type="protein sequence ID" value="KAF2852150.1"/>
    <property type="molecule type" value="Genomic_DNA"/>
</dbReference>
<name>A0A6A7B9W1_9PLEO</name>
<dbReference type="AlphaFoldDB" id="A0A6A7B9W1"/>
<accession>A0A6A7B9W1</accession>
<reference evidence="2" key="1">
    <citation type="submission" date="2020-01" db="EMBL/GenBank/DDBJ databases">
        <authorList>
            <consortium name="DOE Joint Genome Institute"/>
            <person name="Haridas S."/>
            <person name="Albert R."/>
            <person name="Binder M."/>
            <person name="Bloem J."/>
            <person name="Labutti K."/>
            <person name="Salamov A."/>
            <person name="Andreopoulos B."/>
            <person name="Baker S.E."/>
            <person name="Barry K."/>
            <person name="Bills G."/>
            <person name="Bluhm B.H."/>
            <person name="Cannon C."/>
            <person name="Castanera R."/>
            <person name="Culley D.E."/>
            <person name="Daum C."/>
            <person name="Ezra D."/>
            <person name="Gonzalez J.B."/>
            <person name="Henrissat B."/>
            <person name="Kuo A."/>
            <person name="Liang C."/>
            <person name="Lipzen A."/>
            <person name="Lutzoni F."/>
            <person name="Magnuson J."/>
            <person name="Mondo S."/>
            <person name="Nolan M."/>
            <person name="Ohm R."/>
            <person name="Pangilinan J."/>
            <person name="Park H.-J."/>
            <person name="Ramirez L."/>
            <person name="Alfaro M."/>
            <person name="Sun H."/>
            <person name="Tritt A."/>
            <person name="Yoshinaga Y."/>
            <person name="Zwiers L.-H."/>
            <person name="Turgeon B.G."/>
            <person name="Goodwin S.B."/>
            <person name="Spatafora J.W."/>
            <person name="Crous P.W."/>
            <person name="Grigoriev I.V."/>
        </authorList>
    </citation>
    <scope>NUCLEOTIDE SEQUENCE</scope>
    <source>
        <strain evidence="2">IPT5</strain>
    </source>
</reference>
<protein>
    <submittedName>
        <fullName evidence="2">Uncharacterized protein</fullName>
    </submittedName>
</protein>
<keyword evidence="3" id="KW-1185">Reference proteome</keyword>
<evidence type="ECO:0000256" key="1">
    <source>
        <dbReference type="SAM" id="MobiDB-lite"/>
    </source>
</evidence>
<dbReference type="Pfam" id="PF11595">
    <property type="entry name" value="DUF3245"/>
    <property type="match status" value="1"/>
</dbReference>
<dbReference type="OrthoDB" id="3438340at2759"/>
<sequence length="247" mass="27283">MSKRNSDGDVLTNKLNLGLAKQKSLLASWMGTDPASDATNETEAQFNDEDLKQDYAHDRLGVGSILPKDIADGSFTRRIPTSNDKLLVQLLGAKKAKAHIASQREAARPNASAKAQQYGKPMPVKKVESDEEEEGRAATFKSKRSKRTVERRVAKDINSDDEDEEMRAKRLGSSTQMEDEVPKSGDADATPIESEPPRQDKLASRKNEVSDNAEDIKTALRKSKTKPKSFLDEILAERSKKKKKSAA</sequence>
<dbReference type="Proteomes" id="UP000799423">
    <property type="component" value="Unassembled WGS sequence"/>
</dbReference>
<feature type="region of interest" description="Disordered" evidence="1">
    <location>
        <begin position="97"/>
        <end position="247"/>
    </location>
</feature>
<evidence type="ECO:0000313" key="3">
    <source>
        <dbReference type="Proteomes" id="UP000799423"/>
    </source>
</evidence>
<evidence type="ECO:0000313" key="2">
    <source>
        <dbReference type="EMBL" id="KAF2852150.1"/>
    </source>
</evidence>
<proteinExistence type="predicted"/>
<dbReference type="InterPro" id="IPR021641">
    <property type="entry name" value="DUF3245"/>
</dbReference>